<dbReference type="GO" id="GO:0003723">
    <property type="term" value="F:RNA binding"/>
    <property type="evidence" value="ECO:0007669"/>
    <property type="project" value="InterPro"/>
</dbReference>
<proteinExistence type="predicted"/>
<dbReference type="AlphaFoldDB" id="A0A0K9GTZ9"/>
<dbReference type="SMART" id="SM01061">
    <property type="entry name" value="CAT_RBD"/>
    <property type="match status" value="1"/>
</dbReference>
<sequence>MEIKRLLNNNVVITEDKNGEEIIVMGKGIGYQKSKGDVIDESKVNKIFRIANQDISTKLQELLNNIPIEHMKLSDKIIEYAQSKLGKKLNEGIYISLSDHTYTAIQRISEGIQVKNALLWEIKRFYKDEFNIGMKALDIIEKETHIRLPDDEAGFIAFHIVNAQLGKEQPIVQEITQLIQEVLTIVRVHFGVEIMEESVSSYRFISHLKFFASRLITDSTYSDESDEELLEIIKNKYVKEFKCVSKIQLFIHKKYGYDLTSNEIIYLTIHVAKVVRESSR</sequence>
<dbReference type="RefSeq" id="WP_049681511.1">
    <property type="nucleotide sequence ID" value="NZ_LFZW01000001.1"/>
</dbReference>
<accession>A0A0K9GTZ9</accession>
<evidence type="ECO:0000259" key="2">
    <source>
        <dbReference type="PROSITE" id="PS51372"/>
    </source>
</evidence>
<dbReference type="InterPro" id="IPR036634">
    <property type="entry name" value="PRD_sf"/>
</dbReference>
<dbReference type="EMBL" id="LFZW01000001">
    <property type="protein sequence ID" value="KMY50164.1"/>
    <property type="molecule type" value="Genomic_DNA"/>
</dbReference>
<dbReference type="PROSITE" id="PS51372">
    <property type="entry name" value="PRD_2"/>
    <property type="match status" value="2"/>
</dbReference>
<dbReference type="SUPFAM" id="SSF50151">
    <property type="entry name" value="SacY-like RNA-binding domain"/>
    <property type="match status" value="1"/>
</dbReference>
<dbReference type="InterPro" id="IPR050661">
    <property type="entry name" value="BglG_antiterminators"/>
</dbReference>
<dbReference type="Pfam" id="PF00874">
    <property type="entry name" value="PRD"/>
    <property type="match status" value="2"/>
</dbReference>
<feature type="domain" description="PRD" evidence="2">
    <location>
        <begin position="65"/>
        <end position="170"/>
    </location>
</feature>
<protein>
    <submittedName>
        <fullName evidence="3">Transcription antiterminator LicT</fullName>
    </submittedName>
</protein>
<reference evidence="4" key="1">
    <citation type="submission" date="2015-07" db="EMBL/GenBank/DDBJ databases">
        <title>Genome sequencing project for genomic taxonomy and phylogenomics of Bacillus-like bacteria.</title>
        <authorList>
            <person name="Liu B."/>
            <person name="Wang J."/>
            <person name="Zhu Y."/>
            <person name="Liu G."/>
            <person name="Chen Q."/>
            <person name="Chen Z."/>
            <person name="Lan J."/>
            <person name="Che J."/>
            <person name="Ge C."/>
            <person name="Shi H."/>
            <person name="Pan Z."/>
            <person name="Liu X."/>
        </authorList>
    </citation>
    <scope>NUCLEOTIDE SEQUENCE [LARGE SCALE GENOMIC DNA]</scope>
    <source>
        <strain evidence="4">FJAT-27997</strain>
    </source>
</reference>
<dbReference type="Proteomes" id="UP000037146">
    <property type="component" value="Unassembled WGS sequence"/>
</dbReference>
<dbReference type="InterPro" id="IPR011608">
    <property type="entry name" value="PRD"/>
</dbReference>
<dbReference type="STRING" id="1679170.AC625_12175"/>
<dbReference type="PANTHER" id="PTHR30185">
    <property type="entry name" value="CRYPTIC BETA-GLUCOSIDE BGL OPERON ANTITERMINATOR"/>
    <property type="match status" value="1"/>
</dbReference>
<dbReference type="PANTHER" id="PTHR30185:SF15">
    <property type="entry name" value="CRYPTIC BETA-GLUCOSIDE BGL OPERON ANTITERMINATOR"/>
    <property type="match status" value="1"/>
</dbReference>
<evidence type="ECO:0000256" key="1">
    <source>
        <dbReference type="ARBA" id="ARBA00022737"/>
    </source>
</evidence>
<organism evidence="3 4">
    <name type="scientific">Peribacillus loiseleuriae</name>
    <dbReference type="NCBI Taxonomy" id="1679170"/>
    <lineage>
        <taxon>Bacteria</taxon>
        <taxon>Bacillati</taxon>
        <taxon>Bacillota</taxon>
        <taxon>Bacilli</taxon>
        <taxon>Bacillales</taxon>
        <taxon>Bacillaceae</taxon>
        <taxon>Peribacillus</taxon>
    </lineage>
</organism>
<dbReference type="Gene3D" id="2.30.24.10">
    <property type="entry name" value="CAT RNA-binding domain"/>
    <property type="match status" value="1"/>
</dbReference>
<name>A0A0K9GTZ9_9BACI</name>
<keyword evidence="4" id="KW-1185">Reference proteome</keyword>
<dbReference type="Gene3D" id="1.10.1790.10">
    <property type="entry name" value="PRD domain"/>
    <property type="match status" value="2"/>
</dbReference>
<dbReference type="GO" id="GO:0006355">
    <property type="term" value="P:regulation of DNA-templated transcription"/>
    <property type="evidence" value="ECO:0007669"/>
    <property type="project" value="InterPro"/>
</dbReference>
<dbReference type="Pfam" id="PF03123">
    <property type="entry name" value="CAT_RBD"/>
    <property type="match status" value="1"/>
</dbReference>
<dbReference type="PATRIC" id="fig|1679170.3.peg.2771"/>
<dbReference type="InterPro" id="IPR004341">
    <property type="entry name" value="CAT_RNA-bd_dom"/>
</dbReference>
<gene>
    <name evidence="3" type="ORF">AC625_12175</name>
</gene>
<dbReference type="OrthoDB" id="9813552at2"/>
<keyword evidence="1" id="KW-0677">Repeat</keyword>
<dbReference type="NCBIfam" id="NF046042">
    <property type="entry name" value="LicT"/>
    <property type="match status" value="1"/>
</dbReference>
<feature type="domain" description="PRD" evidence="2">
    <location>
        <begin position="171"/>
        <end position="280"/>
    </location>
</feature>
<dbReference type="InterPro" id="IPR036650">
    <property type="entry name" value="CAT_RNA-bd_dom_sf"/>
</dbReference>
<dbReference type="SUPFAM" id="SSF63520">
    <property type="entry name" value="PTS-regulatory domain, PRD"/>
    <property type="match status" value="2"/>
</dbReference>
<evidence type="ECO:0000313" key="3">
    <source>
        <dbReference type="EMBL" id="KMY50164.1"/>
    </source>
</evidence>
<comment type="caution">
    <text evidence="3">The sequence shown here is derived from an EMBL/GenBank/DDBJ whole genome shotgun (WGS) entry which is preliminary data.</text>
</comment>
<evidence type="ECO:0000313" key="4">
    <source>
        <dbReference type="Proteomes" id="UP000037146"/>
    </source>
</evidence>